<dbReference type="InterPro" id="IPR051781">
    <property type="entry name" value="Metallo-dep_Hydrolase"/>
</dbReference>
<dbReference type="Gene3D" id="3.30.110.90">
    <property type="entry name" value="Amidohydrolase"/>
    <property type="match status" value="1"/>
</dbReference>
<sequence length="399" mass="41410">MRTLIRNVRVFDGERTVPGADVLIDGDRIGEPDGSADAEVDGTGKTLLPGLIDAHAHAFDGDLEEALKFGVTTELDMNNLPPILAAQRRQAAERDDVADLRSSSMIATAPHGHPTQIMTADVLRALGTDRPLDTVADTGEAKAFVEARLAEGVDYLKIAIDDGGASGMQLPALSPELAAVLVEAGHAAGLKVIAHTVTAREALIALDAGVDGLAHLYSDVDQERGGELAARVASYDAFVVSTITYIEAVTGDLGGAELLRDARVAGRMSERSKATFSREFSGIPMHSEGVANASHAALALLRAGVPVLAGTDSTPFGPVHGAGLHHELLLLTEAGLTGEEALAAATSVPARSFGLADRGRIAPGLRADLLLVDGDPTTDITATRAIAEVWRGGVRQGQS</sequence>
<name>A0ABW7ADR1_9ACTN</name>
<evidence type="ECO:0000259" key="1">
    <source>
        <dbReference type="Pfam" id="PF01979"/>
    </source>
</evidence>
<dbReference type="Pfam" id="PF01979">
    <property type="entry name" value="Amidohydro_1"/>
    <property type="match status" value="1"/>
</dbReference>
<dbReference type="SUPFAM" id="SSF51556">
    <property type="entry name" value="Metallo-dependent hydrolases"/>
    <property type="match status" value="1"/>
</dbReference>
<comment type="caution">
    <text evidence="2">The sequence shown here is derived from an EMBL/GenBank/DDBJ whole genome shotgun (WGS) entry which is preliminary data.</text>
</comment>
<dbReference type="EMBL" id="JBICRM010000007">
    <property type="protein sequence ID" value="MFG1704437.1"/>
    <property type="molecule type" value="Genomic_DNA"/>
</dbReference>
<dbReference type="RefSeq" id="WP_393165459.1">
    <property type="nucleotide sequence ID" value="NZ_JBICRM010000007.1"/>
</dbReference>
<dbReference type="SUPFAM" id="SSF51338">
    <property type="entry name" value="Composite domain of metallo-dependent hydrolases"/>
    <property type="match status" value="1"/>
</dbReference>
<dbReference type="Gene3D" id="2.30.40.10">
    <property type="entry name" value="Urease, subunit C, domain 1"/>
    <property type="match status" value="1"/>
</dbReference>
<accession>A0ABW7ADR1</accession>
<dbReference type="InterPro" id="IPR011059">
    <property type="entry name" value="Metal-dep_hydrolase_composite"/>
</dbReference>
<reference evidence="2 3" key="1">
    <citation type="submission" date="2024-10" db="EMBL/GenBank/DDBJ databases">
        <authorList>
            <person name="Topkara A.R."/>
            <person name="Saygin H."/>
        </authorList>
    </citation>
    <scope>NUCLEOTIDE SEQUENCE [LARGE SCALE GENOMIC DNA]</scope>
    <source>
        <strain evidence="2 3">M3C6</strain>
    </source>
</reference>
<dbReference type="PANTHER" id="PTHR43135:SF3">
    <property type="entry name" value="ALPHA-D-RIBOSE 1-METHYLPHOSPHONATE 5-TRIPHOSPHATE DIPHOSPHATASE"/>
    <property type="match status" value="1"/>
</dbReference>
<protein>
    <submittedName>
        <fullName evidence="2">Amidohydrolase family protein</fullName>
    </submittedName>
</protein>
<dbReference type="Gene3D" id="3.40.50.10910">
    <property type="entry name" value="Amidohydrolase"/>
    <property type="match status" value="1"/>
</dbReference>
<dbReference type="Proteomes" id="UP001603978">
    <property type="component" value="Unassembled WGS sequence"/>
</dbReference>
<dbReference type="InterPro" id="IPR006680">
    <property type="entry name" value="Amidohydro-rel"/>
</dbReference>
<gene>
    <name evidence="2" type="ORF">ACFLIM_14700</name>
</gene>
<proteinExistence type="predicted"/>
<evidence type="ECO:0000313" key="2">
    <source>
        <dbReference type="EMBL" id="MFG1704437.1"/>
    </source>
</evidence>
<keyword evidence="3" id="KW-1185">Reference proteome</keyword>
<organism evidence="2 3">
    <name type="scientific">Nonomuraea marmarensis</name>
    <dbReference type="NCBI Taxonomy" id="3351344"/>
    <lineage>
        <taxon>Bacteria</taxon>
        <taxon>Bacillati</taxon>
        <taxon>Actinomycetota</taxon>
        <taxon>Actinomycetes</taxon>
        <taxon>Streptosporangiales</taxon>
        <taxon>Streptosporangiaceae</taxon>
        <taxon>Nonomuraea</taxon>
    </lineage>
</organism>
<feature type="domain" description="Amidohydrolase-related" evidence="1">
    <location>
        <begin position="46"/>
        <end position="391"/>
    </location>
</feature>
<evidence type="ECO:0000313" key="3">
    <source>
        <dbReference type="Proteomes" id="UP001603978"/>
    </source>
</evidence>
<dbReference type="PANTHER" id="PTHR43135">
    <property type="entry name" value="ALPHA-D-RIBOSE 1-METHYLPHOSPHONATE 5-TRIPHOSPHATE DIPHOSPHATASE"/>
    <property type="match status" value="1"/>
</dbReference>
<dbReference type="Gene3D" id="1.20.58.520">
    <property type="entry name" value="Amidohydrolase"/>
    <property type="match status" value="1"/>
</dbReference>
<dbReference type="InterPro" id="IPR032466">
    <property type="entry name" value="Metal_Hydrolase"/>
</dbReference>